<accession>A0A1W5KQ39</accession>
<dbReference type="PROSITE" id="PS52004">
    <property type="entry name" value="KS3_2"/>
    <property type="match status" value="1"/>
</dbReference>
<dbReference type="InterPro" id="IPR014031">
    <property type="entry name" value="Ketoacyl_synth_C"/>
</dbReference>
<name>A0A1W5KQ39_9ACTN</name>
<proteinExistence type="inferred from homology"/>
<gene>
    <name evidence="6" type="primary">NAI698_09173</name>
</gene>
<dbReference type="PANTHER" id="PTHR11712">
    <property type="entry name" value="POLYKETIDE SYNTHASE-RELATED"/>
    <property type="match status" value="1"/>
</dbReference>
<reference evidence="6" key="1">
    <citation type="submission" date="2015-11" db="EMBL/GenBank/DDBJ databases">
        <authorList>
            <person name="Zhang Y."/>
            <person name="Guo Z."/>
        </authorList>
    </citation>
    <scope>NUCLEOTIDE SEQUENCE</scope>
    <source>
        <strain evidence="6">ID145698</strain>
    </source>
</reference>
<sequence length="407" mass="42202">MAEASRGRALVTGIAAVAPNGADTAAFWAATLSGRSGLRRISRFNAEDYPVKIAGLVGLEDGEDCEPRLNVQTDRWTQLALVAGDRAIADAGLVPAETPAYDMAVITASSSGGNEFGQREIEALWSQGPKSVGPFQSIAWFYAATTGQLSIKNGMKGPCGVLVAEQAGGLDSLGQAKRALRRDAKVVVTGGTEAPVGPYALTCQMASGLLSREPDPRRAYLPFDVDACGYVPGEGGAIVILENEEDALARGVDRPYGEIAGYAASFDPRPGSGRPPTLRRAIDGALADAGIGPDDVDVVFADGAGVPELDRREAEALAAVFGPRGVPVTVPKALYGRLYAGGPPLDVVAALLAIRDGVIPPTYGGSRLAPGCDVDLVRAARHVRVRTALLVARGFEGFNAALVVRAV</sequence>
<evidence type="ECO:0000256" key="1">
    <source>
        <dbReference type="ARBA" id="ARBA00008467"/>
    </source>
</evidence>
<dbReference type="SMART" id="SM00825">
    <property type="entry name" value="PKS_KS"/>
    <property type="match status" value="1"/>
</dbReference>
<evidence type="ECO:0000256" key="3">
    <source>
        <dbReference type="ARBA" id="ARBA00023315"/>
    </source>
</evidence>
<dbReference type="CDD" id="cd00832">
    <property type="entry name" value="CLF"/>
    <property type="match status" value="1"/>
</dbReference>
<organism evidence="6">
    <name type="scientific">Actinoallomurus sp. ID145698</name>
    <dbReference type="NCBI Taxonomy" id="1820605"/>
    <lineage>
        <taxon>Bacteria</taxon>
        <taxon>Bacillati</taxon>
        <taxon>Actinomycetota</taxon>
        <taxon>Actinomycetes</taxon>
        <taxon>Streptosporangiales</taxon>
        <taxon>Thermomonosporaceae</taxon>
        <taxon>Actinoallomurus</taxon>
    </lineage>
</organism>
<dbReference type="SUPFAM" id="SSF53901">
    <property type="entry name" value="Thiolase-like"/>
    <property type="match status" value="2"/>
</dbReference>
<protein>
    <submittedName>
        <fullName evidence="6">Putative chain length factor</fullName>
    </submittedName>
</protein>
<feature type="domain" description="Ketosynthase family 3 (KS3)" evidence="5">
    <location>
        <begin position="6"/>
        <end position="406"/>
    </location>
</feature>
<dbReference type="InterPro" id="IPR020841">
    <property type="entry name" value="PKS_Beta-ketoAc_synthase_dom"/>
</dbReference>
<dbReference type="Pfam" id="PF02801">
    <property type="entry name" value="Ketoacyl-synt_C"/>
    <property type="match status" value="1"/>
</dbReference>
<evidence type="ECO:0000256" key="4">
    <source>
        <dbReference type="RuleBase" id="RU003694"/>
    </source>
</evidence>
<keyword evidence="3" id="KW-0012">Acyltransferase</keyword>
<dbReference type="AlphaFoldDB" id="A0A1W5KQ39"/>
<dbReference type="InterPro" id="IPR014030">
    <property type="entry name" value="Ketoacyl_synth_N"/>
</dbReference>
<dbReference type="InterPro" id="IPR000794">
    <property type="entry name" value="Beta-ketoacyl_synthase"/>
</dbReference>
<dbReference type="GO" id="GO:0006633">
    <property type="term" value="P:fatty acid biosynthetic process"/>
    <property type="evidence" value="ECO:0007669"/>
    <property type="project" value="TreeGrafter"/>
</dbReference>
<evidence type="ECO:0000256" key="2">
    <source>
        <dbReference type="ARBA" id="ARBA00022679"/>
    </source>
</evidence>
<dbReference type="GO" id="GO:0004315">
    <property type="term" value="F:3-oxoacyl-[acyl-carrier-protein] synthase activity"/>
    <property type="evidence" value="ECO:0007669"/>
    <property type="project" value="TreeGrafter"/>
</dbReference>
<dbReference type="PANTHER" id="PTHR11712:SF322">
    <property type="entry name" value="POLYKETIDE BETA-KETOACYL SYNTHASE 2-RELATED"/>
    <property type="match status" value="1"/>
</dbReference>
<dbReference type="InterPro" id="IPR016039">
    <property type="entry name" value="Thiolase-like"/>
</dbReference>
<keyword evidence="2 4" id="KW-0808">Transferase</keyword>
<dbReference type="Pfam" id="PF00109">
    <property type="entry name" value="ketoacyl-synt"/>
    <property type="match status" value="1"/>
</dbReference>
<comment type="similarity">
    <text evidence="1 4">Belongs to the thiolase-like superfamily. Beta-ketoacyl-ACP synthases family.</text>
</comment>
<dbReference type="Gene3D" id="3.40.47.10">
    <property type="match status" value="2"/>
</dbReference>
<evidence type="ECO:0000259" key="5">
    <source>
        <dbReference type="PROSITE" id="PS52004"/>
    </source>
</evidence>
<evidence type="ECO:0000313" key="6">
    <source>
        <dbReference type="EMBL" id="AMX23328.1"/>
    </source>
</evidence>
<dbReference type="EMBL" id="KT996129">
    <property type="protein sequence ID" value="AMX23328.1"/>
    <property type="molecule type" value="Genomic_DNA"/>
</dbReference>